<protein>
    <submittedName>
        <fullName evidence="2">Mediator of RNA polymerase II transcription subunit 9</fullName>
    </submittedName>
</protein>
<organism evidence="2">
    <name type="scientific">Echinostoma caproni</name>
    <dbReference type="NCBI Taxonomy" id="27848"/>
    <lineage>
        <taxon>Eukaryota</taxon>
        <taxon>Metazoa</taxon>
        <taxon>Spiralia</taxon>
        <taxon>Lophotrochozoa</taxon>
        <taxon>Platyhelminthes</taxon>
        <taxon>Trematoda</taxon>
        <taxon>Digenea</taxon>
        <taxon>Plagiorchiida</taxon>
        <taxon>Echinostomata</taxon>
        <taxon>Echinostomatoidea</taxon>
        <taxon>Echinostomatidae</taxon>
        <taxon>Echinostoma</taxon>
    </lineage>
</organism>
<dbReference type="WBParaSite" id="ECPE_0001794301-mRNA-1">
    <property type="protein sequence ID" value="ECPE_0001794301-mRNA-1"/>
    <property type="gene ID" value="ECPE_0001794301"/>
</dbReference>
<feature type="coiled-coil region" evidence="1">
    <location>
        <begin position="71"/>
        <end position="98"/>
    </location>
</feature>
<dbReference type="AlphaFoldDB" id="A0A183BFB3"/>
<reference evidence="2" key="1">
    <citation type="submission" date="2016-06" db="UniProtKB">
        <authorList>
            <consortium name="WormBaseParasite"/>
        </authorList>
    </citation>
    <scope>IDENTIFICATION</scope>
</reference>
<evidence type="ECO:0000256" key="1">
    <source>
        <dbReference type="SAM" id="Coils"/>
    </source>
</evidence>
<sequence>LIAKVDVIGEEVEEETASEPQSRLSYFNKLHDNLKAVTGLATMEEILARIEGQQQTHSKLNEIGLQNDYELRQLKNQRNKLKDELNDIRTHYEQKRDE</sequence>
<evidence type="ECO:0000313" key="2">
    <source>
        <dbReference type="WBParaSite" id="ECPE_0001794301-mRNA-1"/>
    </source>
</evidence>
<keyword evidence="1" id="KW-0175">Coiled coil</keyword>
<proteinExistence type="predicted"/>
<name>A0A183BFB3_9TREM</name>
<accession>A0A183BFB3</accession>